<reference evidence="3 4" key="1">
    <citation type="journal article" date="2016" name="Nat. Commun.">
        <title>Thousands of microbial genomes shed light on interconnected biogeochemical processes in an aquifer system.</title>
        <authorList>
            <person name="Anantharaman K."/>
            <person name="Brown C.T."/>
            <person name="Hug L.A."/>
            <person name="Sharon I."/>
            <person name="Castelle C.J."/>
            <person name="Probst A.J."/>
            <person name="Thomas B.C."/>
            <person name="Singh A."/>
            <person name="Wilkins M.J."/>
            <person name="Karaoz U."/>
            <person name="Brodie E.L."/>
            <person name="Williams K.H."/>
            <person name="Hubbard S.S."/>
            <person name="Banfield J.F."/>
        </authorList>
    </citation>
    <scope>NUCLEOTIDE SEQUENCE [LARGE SCALE GENOMIC DNA]</scope>
</reference>
<evidence type="ECO:0000256" key="2">
    <source>
        <dbReference type="SAM" id="MobiDB-lite"/>
    </source>
</evidence>
<evidence type="ECO:0000256" key="1">
    <source>
        <dbReference type="SAM" id="Coils"/>
    </source>
</evidence>
<name>A0A1G2JN59_9BACT</name>
<gene>
    <name evidence="3" type="ORF">A2561_04595</name>
</gene>
<proteinExistence type="predicted"/>
<organism evidence="3 4">
    <name type="scientific">Candidatus Staskawiczbacteria bacterium RIFOXYD1_FULL_32_13</name>
    <dbReference type="NCBI Taxonomy" id="1802234"/>
    <lineage>
        <taxon>Bacteria</taxon>
        <taxon>Candidatus Staskawicziibacteriota</taxon>
    </lineage>
</organism>
<keyword evidence="1" id="KW-0175">Coiled coil</keyword>
<accession>A0A1G2JN59</accession>
<feature type="coiled-coil region" evidence="1">
    <location>
        <begin position="67"/>
        <end position="284"/>
    </location>
</feature>
<feature type="region of interest" description="Disordered" evidence="2">
    <location>
        <begin position="313"/>
        <end position="342"/>
    </location>
</feature>
<protein>
    <submittedName>
        <fullName evidence="3">Uncharacterized protein</fullName>
    </submittedName>
</protein>
<dbReference type="AlphaFoldDB" id="A0A1G2JN59"/>
<dbReference type="Proteomes" id="UP000178935">
    <property type="component" value="Unassembled WGS sequence"/>
</dbReference>
<evidence type="ECO:0000313" key="4">
    <source>
        <dbReference type="Proteomes" id="UP000178935"/>
    </source>
</evidence>
<evidence type="ECO:0000313" key="3">
    <source>
        <dbReference type="EMBL" id="OGZ88549.1"/>
    </source>
</evidence>
<comment type="caution">
    <text evidence="3">The sequence shown here is derived from an EMBL/GenBank/DDBJ whole genome shotgun (WGS) entry which is preliminary data.</text>
</comment>
<sequence>MINPQDEAQAKEFLKRIEIITMKKDLRKLREADAIKEKSKIVSGGFKKTFGFAQDGSTPNKAVPEELKEIKEKFEREKILNENYIQEIEAEKQLKNYANEEEKQRIFILESQKIELEKKVKDERLRQEPALVMKKNDLNLEKKEIELKLRDLRSQEEKLEAEEKVISEREKATNVPLEKETLEKTRQDLEAKIQEIEKKRWEVEREISKEDSSIEIVNQDYKKIINEENDLKQRITDIDKQLRQIYSQIVQRIQELKKKEKEDIKTAQTEIAKIETKEKEEVQRNQWARSPSTRYSEKEYLRTIPDKVKENLEKQAEAEEEHRRKFLENIETKAKQEDKKYN</sequence>
<dbReference type="EMBL" id="MHPU01000020">
    <property type="protein sequence ID" value="OGZ88549.1"/>
    <property type="molecule type" value="Genomic_DNA"/>
</dbReference>